<evidence type="ECO:0000256" key="2">
    <source>
        <dbReference type="ARBA" id="ARBA00022490"/>
    </source>
</evidence>
<dbReference type="Proteomes" id="UP001516400">
    <property type="component" value="Unassembled WGS sequence"/>
</dbReference>
<evidence type="ECO:0000313" key="8">
    <source>
        <dbReference type="Proteomes" id="UP001516400"/>
    </source>
</evidence>
<sequence length="231" mass="26597">MNKAKKVPYKKQLNRNPVKDNAKMVIMRNTVPLVPPLGASEDLFSETPSSSKYLQPQKKTTFSVPDIDESMKSLSISHTSKQFSKNLNDEESRRCLSNTSSKLDVPEAHSSLMIGKRIDRIGKMKTSSVKSFAERKSFDDKVTRQVNFPYEKKIFRDLMPLSSPSKPTPTVTLSREPLPPKDKEPQLEDFMETKEIEEYSYIPNVKLENRRSRAHCNNLRLYKILQLLEQC</sequence>
<dbReference type="EMBL" id="JABFTP020000062">
    <property type="protein sequence ID" value="KAL3273840.1"/>
    <property type="molecule type" value="Genomic_DNA"/>
</dbReference>
<evidence type="ECO:0000313" key="7">
    <source>
        <dbReference type="EMBL" id="KAL3273840.1"/>
    </source>
</evidence>
<comment type="similarity">
    <text evidence="4">Belongs to the PPP1R35 family.</text>
</comment>
<dbReference type="InterPro" id="IPR029135">
    <property type="entry name" value="PPP1R35_C"/>
</dbReference>
<reference evidence="7 8" key="1">
    <citation type="journal article" date="2021" name="BMC Biol.">
        <title>Horizontally acquired antibacterial genes associated with adaptive radiation of ladybird beetles.</title>
        <authorList>
            <person name="Li H.S."/>
            <person name="Tang X.F."/>
            <person name="Huang Y.H."/>
            <person name="Xu Z.Y."/>
            <person name="Chen M.L."/>
            <person name="Du X.Y."/>
            <person name="Qiu B.Y."/>
            <person name="Chen P.T."/>
            <person name="Zhang W."/>
            <person name="Slipinski A."/>
            <person name="Escalona H.E."/>
            <person name="Waterhouse R.M."/>
            <person name="Zwick A."/>
            <person name="Pang H."/>
        </authorList>
    </citation>
    <scope>NUCLEOTIDE SEQUENCE [LARGE SCALE GENOMIC DNA]</scope>
    <source>
        <strain evidence="7">SYSU2018</strain>
    </source>
</reference>
<dbReference type="AlphaFoldDB" id="A0ABD2N527"/>
<evidence type="ECO:0000256" key="4">
    <source>
        <dbReference type="ARBA" id="ARBA00029452"/>
    </source>
</evidence>
<evidence type="ECO:0000259" key="6">
    <source>
        <dbReference type="Pfam" id="PF15503"/>
    </source>
</evidence>
<evidence type="ECO:0000256" key="5">
    <source>
        <dbReference type="SAM" id="MobiDB-lite"/>
    </source>
</evidence>
<keyword evidence="8" id="KW-1185">Reference proteome</keyword>
<keyword evidence="2" id="KW-0963">Cytoplasm</keyword>
<name>A0ABD2N527_9CUCU</name>
<evidence type="ECO:0000256" key="3">
    <source>
        <dbReference type="ARBA" id="ARBA00023212"/>
    </source>
</evidence>
<proteinExistence type="inferred from homology"/>
<feature type="domain" description="Protein phosphatase 1 regulatory subunit 35 C-terminal" evidence="6">
    <location>
        <begin position="106"/>
        <end position="203"/>
    </location>
</feature>
<comment type="subcellular location">
    <subcellularLocation>
        <location evidence="1">Cytoplasm</location>
        <location evidence="1">Cytoskeleton</location>
        <location evidence="1">Microtubule organizing center</location>
        <location evidence="1">Centrosome</location>
        <location evidence="1">Centriole</location>
    </subcellularLocation>
</comment>
<organism evidence="7 8">
    <name type="scientific">Cryptolaemus montrouzieri</name>
    <dbReference type="NCBI Taxonomy" id="559131"/>
    <lineage>
        <taxon>Eukaryota</taxon>
        <taxon>Metazoa</taxon>
        <taxon>Ecdysozoa</taxon>
        <taxon>Arthropoda</taxon>
        <taxon>Hexapoda</taxon>
        <taxon>Insecta</taxon>
        <taxon>Pterygota</taxon>
        <taxon>Neoptera</taxon>
        <taxon>Endopterygota</taxon>
        <taxon>Coleoptera</taxon>
        <taxon>Polyphaga</taxon>
        <taxon>Cucujiformia</taxon>
        <taxon>Coccinelloidea</taxon>
        <taxon>Coccinellidae</taxon>
        <taxon>Scymninae</taxon>
        <taxon>Scymnini</taxon>
        <taxon>Cryptolaemus</taxon>
    </lineage>
</organism>
<feature type="compositionally biased region" description="Polar residues" evidence="5">
    <location>
        <begin position="162"/>
        <end position="173"/>
    </location>
</feature>
<dbReference type="Pfam" id="PF15503">
    <property type="entry name" value="PPP1R35_C"/>
    <property type="match status" value="1"/>
</dbReference>
<evidence type="ECO:0000256" key="1">
    <source>
        <dbReference type="ARBA" id="ARBA00004114"/>
    </source>
</evidence>
<keyword evidence="3" id="KW-0206">Cytoskeleton</keyword>
<dbReference type="GO" id="GO:0005814">
    <property type="term" value="C:centriole"/>
    <property type="evidence" value="ECO:0007669"/>
    <property type="project" value="UniProtKB-SubCell"/>
</dbReference>
<comment type="caution">
    <text evidence="7">The sequence shown here is derived from an EMBL/GenBank/DDBJ whole genome shotgun (WGS) entry which is preliminary data.</text>
</comment>
<gene>
    <name evidence="7" type="ORF">HHI36_015266</name>
</gene>
<feature type="region of interest" description="Disordered" evidence="5">
    <location>
        <begin position="161"/>
        <end position="185"/>
    </location>
</feature>
<accession>A0ABD2N527</accession>
<protein>
    <recommendedName>
        <fullName evidence="6">Protein phosphatase 1 regulatory subunit 35 C-terminal domain-containing protein</fullName>
    </recommendedName>
</protein>